<feature type="transmembrane region" description="Helical" evidence="1">
    <location>
        <begin position="73"/>
        <end position="97"/>
    </location>
</feature>
<feature type="transmembrane region" description="Helical" evidence="1">
    <location>
        <begin position="427"/>
        <end position="447"/>
    </location>
</feature>
<evidence type="ECO:0000313" key="3">
    <source>
        <dbReference type="Proteomes" id="UP001569963"/>
    </source>
</evidence>
<comment type="caution">
    <text evidence="2">The sequence shown here is derived from an EMBL/GenBank/DDBJ whole genome shotgun (WGS) entry which is preliminary data.</text>
</comment>
<feature type="transmembrane region" description="Helical" evidence="1">
    <location>
        <begin position="496"/>
        <end position="519"/>
    </location>
</feature>
<feature type="transmembrane region" description="Helical" evidence="1">
    <location>
        <begin position="454"/>
        <end position="476"/>
    </location>
</feature>
<keyword evidence="1" id="KW-0812">Transmembrane</keyword>
<keyword evidence="1" id="KW-0472">Membrane</keyword>
<feature type="transmembrane region" description="Helical" evidence="1">
    <location>
        <begin position="292"/>
        <end position="314"/>
    </location>
</feature>
<keyword evidence="3" id="KW-1185">Reference proteome</keyword>
<name>A0ABV4QCJ5_9ACTN</name>
<dbReference type="RefSeq" id="WP_371950296.1">
    <property type="nucleotide sequence ID" value="NZ_JAXCEI010000006.1"/>
</dbReference>
<sequence>MILTRLMIRRHRVLITSWSVLLIALAGATVSAYQSTYPTPQQRRIAVELAQHNPATILLYGNLPDPGTPAQMFAWEIGAFATILAAIMAVLVAVALTRAAEDDGTLELVRACGVGPRVPLRSAFAILALVAAVLTVGCTVAAGLHTGRVDAITWPGAAAFGSVVGLTFLLVAVLAAVLAQVVPTAGGARILGFAAVGTAFGVRSIADTQHVGWLNWLSPLGLRATVRPFTGSRWWVLATYLLAALALAWLATVLHDRREYRAGLLRRRDRRESHLTIRSSLGLAARLARQPVAVWTVAVAAIGTLFSAMGSGVVDQSQGGDVGGFLGAQLGAGDPVAGYFAYCGTVVGMVASSFAVLSVLRSRRDETGGLTDHLLAAGIRRWAPLAAQVAVTALGTAAILVATGALSALVAPSVIDGTDVAGRSFGYIAGQWPAAMAMAGWTALLVGRWPRLSWLAWVPLVTSATLALLGQLLGVPRSVRDLGIFQHVPDIAAPNANIRGLLILLTFATAATLLGVAGITRRDIVTS</sequence>
<organism evidence="2 3">
    <name type="scientific">Actinomadura monticuli</name>
    <dbReference type="NCBI Taxonomy" id="3097367"/>
    <lineage>
        <taxon>Bacteria</taxon>
        <taxon>Bacillati</taxon>
        <taxon>Actinomycetota</taxon>
        <taxon>Actinomycetes</taxon>
        <taxon>Streptosporangiales</taxon>
        <taxon>Thermomonosporaceae</taxon>
        <taxon>Actinomadura</taxon>
    </lineage>
</organism>
<feature type="transmembrane region" description="Helical" evidence="1">
    <location>
        <begin position="190"/>
        <end position="214"/>
    </location>
</feature>
<proteinExistence type="predicted"/>
<keyword evidence="1" id="KW-1133">Transmembrane helix</keyword>
<gene>
    <name evidence="2" type="ORF">SM611_15795</name>
</gene>
<feature type="transmembrane region" description="Helical" evidence="1">
    <location>
        <begin position="118"/>
        <end position="144"/>
    </location>
</feature>
<dbReference type="EMBL" id="JAXCEI010000006">
    <property type="protein sequence ID" value="MFA1540391.1"/>
    <property type="molecule type" value="Genomic_DNA"/>
</dbReference>
<accession>A0ABV4QCJ5</accession>
<feature type="transmembrane region" description="Helical" evidence="1">
    <location>
        <begin position="234"/>
        <end position="254"/>
    </location>
</feature>
<feature type="transmembrane region" description="Helical" evidence="1">
    <location>
        <begin position="156"/>
        <end position="178"/>
    </location>
</feature>
<evidence type="ECO:0008006" key="4">
    <source>
        <dbReference type="Google" id="ProtNLM"/>
    </source>
</evidence>
<feature type="transmembrane region" description="Helical" evidence="1">
    <location>
        <begin position="389"/>
        <end position="415"/>
    </location>
</feature>
<reference evidence="2 3" key="1">
    <citation type="submission" date="2023-11" db="EMBL/GenBank/DDBJ databases">
        <title>Actinomadura monticuli sp. nov., isolated from volcanic ash.</title>
        <authorList>
            <person name="Lee S.D."/>
            <person name="Yang H."/>
            <person name="Kim I.S."/>
        </authorList>
    </citation>
    <scope>NUCLEOTIDE SEQUENCE [LARGE SCALE GENOMIC DNA]</scope>
    <source>
        <strain evidence="2 3">DLS-62</strain>
    </source>
</reference>
<dbReference type="Proteomes" id="UP001569963">
    <property type="component" value="Unassembled WGS sequence"/>
</dbReference>
<evidence type="ECO:0000256" key="1">
    <source>
        <dbReference type="SAM" id="Phobius"/>
    </source>
</evidence>
<feature type="transmembrane region" description="Helical" evidence="1">
    <location>
        <begin position="339"/>
        <end position="360"/>
    </location>
</feature>
<evidence type="ECO:0000313" key="2">
    <source>
        <dbReference type="EMBL" id="MFA1540391.1"/>
    </source>
</evidence>
<protein>
    <recommendedName>
        <fullName evidence="4">ABC transporter permease</fullName>
    </recommendedName>
</protein>